<feature type="binding site" evidence="10">
    <location>
        <position position="103"/>
    </location>
    <ligand>
        <name>Zn(2+)</name>
        <dbReference type="ChEBI" id="CHEBI:29105"/>
    </ligand>
</feature>
<dbReference type="InterPro" id="IPR036412">
    <property type="entry name" value="HAD-like_sf"/>
</dbReference>
<dbReference type="NCBIfam" id="TIGR01656">
    <property type="entry name" value="Histidinol-ppas"/>
    <property type="match status" value="1"/>
</dbReference>
<dbReference type="InterPro" id="IPR006439">
    <property type="entry name" value="HAD-SF_hydro_IA"/>
</dbReference>
<dbReference type="PIRSF" id="PIRSF004682">
    <property type="entry name" value="GmhB"/>
    <property type="match status" value="1"/>
</dbReference>
<evidence type="ECO:0000256" key="8">
    <source>
        <dbReference type="PIRSR" id="PIRSR004682-1"/>
    </source>
</evidence>
<keyword evidence="10" id="KW-0460">Magnesium</keyword>
<dbReference type="GO" id="GO:0046872">
    <property type="term" value="F:metal ion binding"/>
    <property type="evidence" value="ECO:0007669"/>
    <property type="project" value="UniProtKB-KW"/>
</dbReference>
<dbReference type="Proteomes" id="UP000177230">
    <property type="component" value="Unassembled WGS sequence"/>
</dbReference>
<comment type="similarity">
    <text evidence="7">Belongs to the gmhB family.</text>
</comment>
<comment type="cofactor">
    <cofactor evidence="10">
        <name>Mg(2+)</name>
        <dbReference type="ChEBI" id="CHEBI:18420"/>
    </cofactor>
</comment>
<dbReference type="NCBIfam" id="TIGR01549">
    <property type="entry name" value="HAD-SF-IA-v1"/>
    <property type="match status" value="1"/>
</dbReference>
<feature type="site" description="Stabilizes the phosphoryl group" evidence="9">
    <location>
        <position position="59"/>
    </location>
</feature>
<feature type="active site" description="Nucleophile" evidence="8">
    <location>
        <position position="11"/>
    </location>
</feature>
<dbReference type="InterPro" id="IPR023214">
    <property type="entry name" value="HAD_sf"/>
</dbReference>
<dbReference type="InterPro" id="IPR004446">
    <property type="entry name" value="Heptose_bisP_phosphatase"/>
</dbReference>
<dbReference type="EMBL" id="MFFM01000048">
    <property type="protein sequence ID" value="OGF08153.1"/>
    <property type="molecule type" value="Genomic_DNA"/>
</dbReference>
<evidence type="ECO:0000313" key="12">
    <source>
        <dbReference type="Proteomes" id="UP000177230"/>
    </source>
</evidence>
<keyword evidence="10" id="KW-0862">Zinc</keyword>
<keyword evidence="5 7" id="KW-0119">Carbohydrate metabolism</keyword>
<dbReference type="GO" id="GO:0005975">
    <property type="term" value="P:carbohydrate metabolic process"/>
    <property type="evidence" value="ECO:0007669"/>
    <property type="project" value="InterPro"/>
</dbReference>
<feature type="binding site" evidence="10">
    <location>
        <position position="13"/>
    </location>
    <ligand>
        <name>Mg(2+)</name>
        <dbReference type="ChEBI" id="CHEBI:18420"/>
    </ligand>
</feature>
<organism evidence="11 12">
    <name type="scientific">Candidatus Edwardsbacteria bacterium GWF2_54_11</name>
    <dbReference type="NCBI Taxonomy" id="1817851"/>
    <lineage>
        <taxon>Bacteria</taxon>
        <taxon>Candidatus Edwardsiibacteriota</taxon>
    </lineage>
</organism>
<feature type="site" description="Contributes to substrate recognition" evidence="9">
    <location>
        <position position="104"/>
    </location>
</feature>
<feature type="site" description="Stabilizes the phosphoryl group" evidence="9">
    <location>
        <position position="105"/>
    </location>
</feature>
<comment type="caution">
    <text evidence="11">The sequence shown here is derived from an EMBL/GenBank/DDBJ whole genome shotgun (WGS) entry which is preliminary data.</text>
</comment>
<feature type="binding site" evidence="10">
    <location>
        <position position="95"/>
    </location>
    <ligand>
        <name>Zn(2+)</name>
        <dbReference type="ChEBI" id="CHEBI:29105"/>
    </ligand>
</feature>
<evidence type="ECO:0000256" key="5">
    <source>
        <dbReference type="ARBA" id="ARBA00023277"/>
    </source>
</evidence>
<dbReference type="Gene3D" id="3.40.50.1000">
    <property type="entry name" value="HAD superfamily/HAD-like"/>
    <property type="match status" value="1"/>
</dbReference>
<comment type="subcellular location">
    <subcellularLocation>
        <location evidence="1 7">Cytoplasm</location>
    </subcellularLocation>
</comment>
<dbReference type="PANTHER" id="PTHR42891">
    <property type="entry name" value="D-GLYCERO-BETA-D-MANNO-HEPTOSE-1,7-BISPHOSPHATE 7-PHOSPHATASE"/>
    <property type="match status" value="1"/>
</dbReference>
<keyword evidence="3 10" id="KW-0479">Metal-binding</keyword>
<keyword evidence="4 7" id="KW-0378">Hydrolase</keyword>
<feature type="binding site" evidence="10">
    <location>
        <position position="130"/>
    </location>
    <ligand>
        <name>Mg(2+)</name>
        <dbReference type="ChEBI" id="CHEBI:18420"/>
    </ligand>
</feature>
<evidence type="ECO:0000256" key="1">
    <source>
        <dbReference type="ARBA" id="ARBA00004496"/>
    </source>
</evidence>
<comment type="cofactor">
    <cofactor evidence="10">
        <name>Zn(2+)</name>
        <dbReference type="ChEBI" id="CHEBI:29105"/>
    </cofactor>
</comment>
<evidence type="ECO:0000256" key="10">
    <source>
        <dbReference type="PIRSR" id="PIRSR004682-4"/>
    </source>
</evidence>
<dbReference type="NCBIfam" id="TIGR01662">
    <property type="entry name" value="HAD-SF-IIIA"/>
    <property type="match status" value="1"/>
</dbReference>
<evidence type="ECO:0000256" key="6">
    <source>
        <dbReference type="ARBA" id="ARBA00031828"/>
    </source>
</evidence>
<evidence type="ECO:0000256" key="4">
    <source>
        <dbReference type="ARBA" id="ARBA00022801"/>
    </source>
</evidence>
<dbReference type="InterPro" id="IPR006549">
    <property type="entry name" value="HAD-SF_hydro_IIIA"/>
</dbReference>
<gene>
    <name evidence="11" type="ORF">A2024_08215</name>
</gene>
<dbReference type="GO" id="GO:0005737">
    <property type="term" value="C:cytoplasm"/>
    <property type="evidence" value="ECO:0007669"/>
    <property type="project" value="UniProtKB-SubCell"/>
</dbReference>
<accession>A0A1F5R279</accession>
<dbReference type="GO" id="GO:0016791">
    <property type="term" value="F:phosphatase activity"/>
    <property type="evidence" value="ECO:0007669"/>
    <property type="project" value="InterPro"/>
</dbReference>
<evidence type="ECO:0000256" key="2">
    <source>
        <dbReference type="ARBA" id="ARBA00022490"/>
    </source>
</evidence>
<evidence type="ECO:0000313" key="11">
    <source>
        <dbReference type="EMBL" id="OGF08153.1"/>
    </source>
</evidence>
<sequence>MPGKIKNIFLDRDGTINEIIFRDSKATSPRSVEEFRLRDDFIRFHRMATSLGRDLFIISNQPEVSRGLIDRGFLEQVDLMIRSACRIKDVSYCLHDDGDGCDCRKPEPGMINRMIEKHALQKDETIMIGDTWKDVAAGKAAGVKTVMLRRDYNRQANCQPDHQVDQLMDLWATGIF</sequence>
<dbReference type="InterPro" id="IPR006543">
    <property type="entry name" value="Histidinol-phos"/>
</dbReference>
<feature type="binding site" evidence="10">
    <location>
        <position position="101"/>
    </location>
    <ligand>
        <name>Zn(2+)</name>
        <dbReference type="ChEBI" id="CHEBI:29105"/>
    </ligand>
</feature>
<feature type="binding site" evidence="10">
    <location>
        <position position="93"/>
    </location>
    <ligand>
        <name>Zn(2+)</name>
        <dbReference type="ChEBI" id="CHEBI:29105"/>
    </ligand>
</feature>
<dbReference type="AlphaFoldDB" id="A0A1F5R279"/>
<feature type="active site" description="Proton donor" evidence="8">
    <location>
        <position position="13"/>
    </location>
</feature>
<protein>
    <recommendedName>
        <fullName evidence="6 7">D,D-heptose 1,7-bisphosphate phosphatase</fullName>
        <ecNumber evidence="7">3.1.3.-</ecNumber>
    </recommendedName>
</protein>
<dbReference type="Pfam" id="PF13242">
    <property type="entry name" value="Hydrolase_like"/>
    <property type="match status" value="1"/>
</dbReference>
<dbReference type="PANTHER" id="PTHR42891:SF1">
    <property type="entry name" value="D-GLYCERO-BETA-D-MANNO-HEPTOSE-1,7-BISPHOSPHATE 7-PHOSPHATASE"/>
    <property type="match status" value="1"/>
</dbReference>
<evidence type="ECO:0000256" key="9">
    <source>
        <dbReference type="PIRSR" id="PIRSR004682-3"/>
    </source>
</evidence>
<dbReference type="EC" id="3.1.3.-" evidence="7"/>
<evidence type="ECO:0000256" key="7">
    <source>
        <dbReference type="PIRNR" id="PIRNR004682"/>
    </source>
</evidence>
<feature type="binding site" evidence="10">
    <location>
        <position position="11"/>
    </location>
    <ligand>
        <name>Mg(2+)</name>
        <dbReference type="ChEBI" id="CHEBI:18420"/>
    </ligand>
</feature>
<keyword evidence="2 7" id="KW-0963">Cytoplasm</keyword>
<dbReference type="SUPFAM" id="SSF56784">
    <property type="entry name" value="HAD-like"/>
    <property type="match status" value="1"/>
</dbReference>
<evidence type="ECO:0000256" key="3">
    <source>
        <dbReference type="ARBA" id="ARBA00022723"/>
    </source>
</evidence>
<proteinExistence type="inferred from homology"/>
<name>A0A1F5R279_9BACT</name>
<reference evidence="11 12" key="1">
    <citation type="journal article" date="2016" name="Nat. Commun.">
        <title>Thousands of microbial genomes shed light on interconnected biogeochemical processes in an aquifer system.</title>
        <authorList>
            <person name="Anantharaman K."/>
            <person name="Brown C.T."/>
            <person name="Hug L.A."/>
            <person name="Sharon I."/>
            <person name="Castelle C.J."/>
            <person name="Probst A.J."/>
            <person name="Thomas B.C."/>
            <person name="Singh A."/>
            <person name="Wilkins M.J."/>
            <person name="Karaoz U."/>
            <person name="Brodie E.L."/>
            <person name="Williams K.H."/>
            <person name="Hubbard S.S."/>
            <person name="Banfield J.F."/>
        </authorList>
    </citation>
    <scope>NUCLEOTIDE SEQUENCE [LARGE SCALE GENOMIC DNA]</scope>
</reference>